<protein>
    <submittedName>
        <fullName evidence="1">Uncharacterized protein</fullName>
    </submittedName>
</protein>
<evidence type="ECO:0000313" key="2">
    <source>
        <dbReference type="Proteomes" id="UP000006038"/>
    </source>
</evidence>
<reference evidence="1" key="2">
    <citation type="submission" date="2013-04" db="UniProtKB">
        <authorList>
            <consortium name="EnsemblPlants"/>
        </authorList>
    </citation>
    <scope>IDENTIFICATION</scope>
</reference>
<dbReference type="Proteomes" id="UP000006038">
    <property type="component" value="Chromosome 1"/>
</dbReference>
<name>J3L717_ORYBR</name>
<dbReference type="AlphaFoldDB" id="J3L717"/>
<sequence>MAAFGVSCSCRKECFGGVVSVVKSPCRLPMPASNGIARRAGQGLDQPATAPGLARGYARNASLRPCVLAICMTILTRLLAILSPLAIGASLTCLAKRALALCGEVWIGVVDWTICHASSACVD</sequence>
<dbReference type="HOGENOM" id="CLU_2018739_0_0_1"/>
<proteinExistence type="predicted"/>
<evidence type="ECO:0000313" key="1">
    <source>
        <dbReference type="EnsemblPlants" id="OB01G50230.1"/>
    </source>
</evidence>
<reference evidence="1" key="1">
    <citation type="journal article" date="2013" name="Nat. Commun.">
        <title>Whole-genome sequencing of Oryza brachyantha reveals mechanisms underlying Oryza genome evolution.</title>
        <authorList>
            <person name="Chen J."/>
            <person name="Huang Q."/>
            <person name="Gao D."/>
            <person name="Wang J."/>
            <person name="Lang Y."/>
            <person name="Liu T."/>
            <person name="Li B."/>
            <person name="Bai Z."/>
            <person name="Luis Goicoechea J."/>
            <person name="Liang C."/>
            <person name="Chen C."/>
            <person name="Zhang W."/>
            <person name="Sun S."/>
            <person name="Liao Y."/>
            <person name="Zhang X."/>
            <person name="Yang L."/>
            <person name="Song C."/>
            <person name="Wang M."/>
            <person name="Shi J."/>
            <person name="Liu G."/>
            <person name="Liu J."/>
            <person name="Zhou H."/>
            <person name="Zhou W."/>
            <person name="Yu Q."/>
            <person name="An N."/>
            <person name="Chen Y."/>
            <person name="Cai Q."/>
            <person name="Wang B."/>
            <person name="Liu B."/>
            <person name="Min J."/>
            <person name="Huang Y."/>
            <person name="Wu H."/>
            <person name="Li Z."/>
            <person name="Zhang Y."/>
            <person name="Yin Y."/>
            <person name="Song W."/>
            <person name="Jiang J."/>
            <person name="Jackson S.A."/>
            <person name="Wing R.A."/>
            <person name="Wang J."/>
            <person name="Chen M."/>
        </authorList>
    </citation>
    <scope>NUCLEOTIDE SEQUENCE [LARGE SCALE GENOMIC DNA]</scope>
    <source>
        <strain evidence="1">cv. IRGC 101232</strain>
    </source>
</reference>
<dbReference type="Gramene" id="OB01G50230.1">
    <property type="protein sequence ID" value="OB01G50230.1"/>
    <property type="gene ID" value="OB01G50230"/>
</dbReference>
<dbReference type="EnsemblPlants" id="OB01G50230.1">
    <property type="protein sequence ID" value="OB01G50230.1"/>
    <property type="gene ID" value="OB01G50230"/>
</dbReference>
<keyword evidence="2" id="KW-1185">Reference proteome</keyword>
<accession>J3L717</accession>
<organism evidence="1">
    <name type="scientific">Oryza brachyantha</name>
    <name type="common">malo sina</name>
    <dbReference type="NCBI Taxonomy" id="4533"/>
    <lineage>
        <taxon>Eukaryota</taxon>
        <taxon>Viridiplantae</taxon>
        <taxon>Streptophyta</taxon>
        <taxon>Embryophyta</taxon>
        <taxon>Tracheophyta</taxon>
        <taxon>Spermatophyta</taxon>
        <taxon>Magnoliopsida</taxon>
        <taxon>Liliopsida</taxon>
        <taxon>Poales</taxon>
        <taxon>Poaceae</taxon>
        <taxon>BOP clade</taxon>
        <taxon>Oryzoideae</taxon>
        <taxon>Oryzeae</taxon>
        <taxon>Oryzinae</taxon>
        <taxon>Oryza</taxon>
    </lineage>
</organism>